<dbReference type="Pfam" id="PF08668">
    <property type="entry name" value="HDOD"/>
    <property type="match status" value="1"/>
</dbReference>
<protein>
    <submittedName>
        <fullName evidence="3">EAL domain-containing protein</fullName>
    </submittedName>
</protein>
<proteinExistence type="predicted"/>
<dbReference type="PROSITE" id="PS50883">
    <property type="entry name" value="EAL"/>
    <property type="match status" value="1"/>
</dbReference>
<dbReference type="PIRSF" id="PIRSF003180">
    <property type="entry name" value="DiGMPpdiest_YuxH"/>
    <property type="match status" value="1"/>
</dbReference>
<dbReference type="Proteomes" id="UP000736583">
    <property type="component" value="Unassembled WGS sequence"/>
</dbReference>
<feature type="domain" description="HDOD" evidence="2">
    <location>
        <begin position="200"/>
        <end position="386"/>
    </location>
</feature>
<dbReference type="PANTHER" id="PTHR33525:SF4">
    <property type="entry name" value="CYCLIC DI-GMP PHOSPHODIESTERASE CDGJ"/>
    <property type="match status" value="1"/>
</dbReference>
<evidence type="ECO:0000259" key="1">
    <source>
        <dbReference type="PROSITE" id="PS50883"/>
    </source>
</evidence>
<gene>
    <name evidence="3" type="ORF">KQI89_13870</name>
</gene>
<dbReference type="PROSITE" id="PS51833">
    <property type="entry name" value="HDOD"/>
    <property type="match status" value="1"/>
</dbReference>
<keyword evidence="4" id="KW-1185">Reference proteome</keyword>
<evidence type="ECO:0000259" key="2">
    <source>
        <dbReference type="PROSITE" id="PS51833"/>
    </source>
</evidence>
<name>A0ABS6F2W2_9CLOT</name>
<dbReference type="InterPro" id="IPR014408">
    <property type="entry name" value="dGMP_Pdiesterase_EAL/HD-GYP"/>
</dbReference>
<reference evidence="3 4" key="1">
    <citation type="submission" date="2021-06" db="EMBL/GenBank/DDBJ databases">
        <authorList>
            <person name="Sun Q."/>
            <person name="Li D."/>
        </authorList>
    </citation>
    <scope>NUCLEOTIDE SEQUENCE [LARGE SCALE GENOMIC DNA]</scope>
    <source>
        <strain evidence="3 4">MSJ-4</strain>
    </source>
</reference>
<dbReference type="InterPro" id="IPR001633">
    <property type="entry name" value="EAL_dom"/>
</dbReference>
<evidence type="ECO:0000313" key="3">
    <source>
        <dbReference type="EMBL" id="MBU5592836.1"/>
    </source>
</evidence>
<comment type="caution">
    <text evidence="3">The sequence shown here is derived from an EMBL/GenBank/DDBJ whole genome shotgun (WGS) entry which is preliminary data.</text>
</comment>
<dbReference type="PANTHER" id="PTHR33525">
    <property type="match status" value="1"/>
</dbReference>
<feature type="domain" description="EAL" evidence="1">
    <location>
        <begin position="1"/>
        <end position="206"/>
    </location>
</feature>
<organism evidence="3 4">
    <name type="scientific">Clostridium simiarum</name>
    <dbReference type="NCBI Taxonomy" id="2841506"/>
    <lineage>
        <taxon>Bacteria</taxon>
        <taxon>Bacillati</taxon>
        <taxon>Bacillota</taxon>
        <taxon>Clostridia</taxon>
        <taxon>Eubacteriales</taxon>
        <taxon>Clostridiaceae</taxon>
        <taxon>Clostridium</taxon>
    </lineage>
</organism>
<dbReference type="Pfam" id="PF00563">
    <property type="entry name" value="EAL"/>
    <property type="match status" value="1"/>
</dbReference>
<dbReference type="EMBL" id="JAHLQL010000005">
    <property type="protein sequence ID" value="MBU5592836.1"/>
    <property type="molecule type" value="Genomic_DNA"/>
</dbReference>
<evidence type="ECO:0000313" key="4">
    <source>
        <dbReference type="Proteomes" id="UP000736583"/>
    </source>
</evidence>
<sequence length="407" mass="46720">MVDVYVARQPIFDRQEKVFGYELLFRGNKNNSYESCDGDDATIQLIKNSYSVIGIDNLTNGKRAFINFTENLITSDVIDLLPKDSVVIEILENVRPTEAVVKACKNLKKKGYILALDDYVYEKSINPLISLVDIVKVDFLLNDDIKKEKIYKMLKSNFNIKVLAEKIETIEEYHRAMEIGYDYFQGYFFSRPNILSGYDFPQQNIYSFKILKELNEVEVNFDNIEKIFKTDVTMSYKLLKFINSAKFYFPKEITSIRQAIVLLGKDELMKWILLVSLSNINKMGNSELMTISIIRGKFCEIISSKCDNTDKSSAFMVGSLSILDAILDKPIGEIIKDLPLKLEIKNAIMGDESYLGNILKLIKAYERGELGELHELSYNIGLNSDFIQELSHMYVTSLIWADDVINK</sequence>
<dbReference type="InterPro" id="IPR013976">
    <property type="entry name" value="HDOD"/>
</dbReference>
<accession>A0ABS6F2W2</accession>
<dbReference type="InterPro" id="IPR052340">
    <property type="entry name" value="RNase_Y/CdgJ"/>
</dbReference>
<dbReference type="SMART" id="SM00052">
    <property type="entry name" value="EAL"/>
    <property type="match status" value="1"/>
</dbReference>
<dbReference type="RefSeq" id="WP_216457545.1">
    <property type="nucleotide sequence ID" value="NZ_JAHLQL010000005.1"/>
</dbReference>